<dbReference type="FunFam" id="3.30.70.270:FF:000026">
    <property type="entry name" value="Transposon Ty3-G Gag-Pol polyprotein"/>
    <property type="match status" value="1"/>
</dbReference>
<dbReference type="PANTHER" id="PTHR37984">
    <property type="entry name" value="PROTEIN CBG26694"/>
    <property type="match status" value="1"/>
</dbReference>
<dbReference type="InterPro" id="IPR041588">
    <property type="entry name" value="Integrase_H2C2"/>
</dbReference>
<dbReference type="Pfam" id="PF00665">
    <property type="entry name" value="rve"/>
    <property type="match status" value="1"/>
</dbReference>
<dbReference type="GO" id="GO:0015074">
    <property type="term" value="P:DNA integration"/>
    <property type="evidence" value="ECO:0007669"/>
    <property type="project" value="InterPro"/>
</dbReference>
<evidence type="ECO:0000313" key="6">
    <source>
        <dbReference type="Proteomes" id="UP001160148"/>
    </source>
</evidence>
<dbReference type="Pfam" id="PF17921">
    <property type="entry name" value="Integrase_H2C2"/>
    <property type="match status" value="1"/>
</dbReference>
<dbReference type="InterPro" id="IPR000477">
    <property type="entry name" value="RT_dom"/>
</dbReference>
<dbReference type="Gene3D" id="4.10.60.10">
    <property type="entry name" value="Zinc finger, CCHC-type"/>
    <property type="match status" value="1"/>
</dbReference>
<reference evidence="5 6" key="1">
    <citation type="submission" date="2023-01" db="EMBL/GenBank/DDBJ databases">
        <authorList>
            <person name="Whitehead M."/>
        </authorList>
    </citation>
    <scope>NUCLEOTIDE SEQUENCE [LARGE SCALE GENOMIC DNA]</scope>
</reference>
<organism evidence="5 6">
    <name type="scientific">Macrosiphum euphorbiae</name>
    <name type="common">potato aphid</name>
    <dbReference type="NCBI Taxonomy" id="13131"/>
    <lineage>
        <taxon>Eukaryota</taxon>
        <taxon>Metazoa</taxon>
        <taxon>Ecdysozoa</taxon>
        <taxon>Arthropoda</taxon>
        <taxon>Hexapoda</taxon>
        <taxon>Insecta</taxon>
        <taxon>Pterygota</taxon>
        <taxon>Neoptera</taxon>
        <taxon>Paraneoptera</taxon>
        <taxon>Hemiptera</taxon>
        <taxon>Sternorrhyncha</taxon>
        <taxon>Aphidomorpha</taxon>
        <taxon>Aphidoidea</taxon>
        <taxon>Aphididae</taxon>
        <taxon>Macrosiphini</taxon>
        <taxon>Macrosiphum</taxon>
    </lineage>
</organism>
<dbReference type="Gene3D" id="3.30.70.270">
    <property type="match status" value="2"/>
</dbReference>
<dbReference type="GO" id="GO:0042575">
    <property type="term" value="C:DNA polymerase complex"/>
    <property type="evidence" value="ECO:0007669"/>
    <property type="project" value="UniProtKB-ARBA"/>
</dbReference>
<evidence type="ECO:0000259" key="3">
    <source>
        <dbReference type="PROSITE" id="PS50878"/>
    </source>
</evidence>
<dbReference type="Pfam" id="PF17919">
    <property type="entry name" value="RT_RNaseH_2"/>
    <property type="match status" value="1"/>
</dbReference>
<dbReference type="InterPro" id="IPR041577">
    <property type="entry name" value="RT_RNaseH_2"/>
</dbReference>
<dbReference type="GO" id="GO:0003964">
    <property type="term" value="F:RNA-directed DNA polymerase activity"/>
    <property type="evidence" value="ECO:0007669"/>
    <property type="project" value="UniProtKB-EC"/>
</dbReference>
<dbReference type="EC" id="2.7.7.49" evidence="1"/>
<dbReference type="GO" id="GO:0003676">
    <property type="term" value="F:nucleic acid binding"/>
    <property type="evidence" value="ECO:0007669"/>
    <property type="project" value="InterPro"/>
</dbReference>
<dbReference type="InterPro" id="IPR036397">
    <property type="entry name" value="RNaseH_sf"/>
</dbReference>
<keyword evidence="6" id="KW-1185">Reference proteome</keyword>
<comment type="caution">
    <text evidence="5">The sequence shown here is derived from an EMBL/GenBank/DDBJ whole genome shotgun (WGS) entry which is preliminary data.</text>
</comment>
<dbReference type="SUPFAM" id="SSF53098">
    <property type="entry name" value="Ribonuclease H-like"/>
    <property type="match status" value="1"/>
</dbReference>
<dbReference type="InterPro" id="IPR001584">
    <property type="entry name" value="Integrase_cat-core"/>
</dbReference>
<dbReference type="InterPro" id="IPR012337">
    <property type="entry name" value="RNaseH-like_sf"/>
</dbReference>
<evidence type="ECO:0000313" key="5">
    <source>
        <dbReference type="EMBL" id="CAI6359349.1"/>
    </source>
</evidence>
<evidence type="ECO:0000259" key="4">
    <source>
        <dbReference type="PROSITE" id="PS50994"/>
    </source>
</evidence>
<feature type="region of interest" description="Disordered" evidence="2">
    <location>
        <begin position="1219"/>
        <end position="1285"/>
    </location>
</feature>
<evidence type="ECO:0000256" key="2">
    <source>
        <dbReference type="SAM" id="MobiDB-lite"/>
    </source>
</evidence>
<name>A0AAV0WUS0_9HEMI</name>
<dbReference type="Gene3D" id="3.10.10.10">
    <property type="entry name" value="HIV Type 1 Reverse Transcriptase, subunit A, domain 1"/>
    <property type="match status" value="1"/>
</dbReference>
<dbReference type="CDD" id="cd09274">
    <property type="entry name" value="RNase_HI_RT_Ty3"/>
    <property type="match status" value="1"/>
</dbReference>
<dbReference type="InterPro" id="IPR050951">
    <property type="entry name" value="Retrovirus_Pol_polyprotein"/>
</dbReference>
<dbReference type="Gene3D" id="3.30.420.10">
    <property type="entry name" value="Ribonuclease H-like superfamily/Ribonuclease H"/>
    <property type="match status" value="1"/>
</dbReference>
<evidence type="ECO:0000256" key="1">
    <source>
        <dbReference type="ARBA" id="ARBA00012493"/>
    </source>
</evidence>
<dbReference type="Proteomes" id="UP001160148">
    <property type="component" value="Unassembled WGS sequence"/>
</dbReference>
<proteinExistence type="predicted"/>
<gene>
    <name evidence="5" type="ORF">MEUPH1_LOCUS14770</name>
</gene>
<accession>A0AAV0WUS0</accession>
<sequence>MEFNKPENLKLSGSLAENFKIFKDEITVFFEATETTSKPMKTQVARLLNLLGIEGLKLYRSFKTDNTKETVDSILQVLEEYCTPKRNEVMEHFKFFTRKQLPEENFDNIGSGKQRGQAKLLRSDLPLEKTIKVCQAVEQTETNCKILADDQPQDIDYMERQKGFNKKGTWSRGKEQQEQQSQKQTVFNCNKCGRRHGIKECPAYGKVCMNCKKQNHFAAKCRNNKEVDMVECEDQICEYLYLDEIQNKNSNTWVERIKINNKDFEVKIDTGAQLNVMPQTCFKLLGVKLLNSNVVIKAFGGTQIKSKGKINVIIENKEKKLASTFEIVEYNGMPILGYKDSKGLKYTMSEIEEIEEIELKEKIIKKYKDVFSGIGTFPDKVQIKLKEGSVPIANNPRRVPIKLLEKLKEMLVNLCEKKIIEKSEEPSEWQNNLVLIEKPDKSLRMCLDPKDLNKCIIRERVEIPTLEEVRNKLMNKSFFTIVDLKDGFYQCELKAESKQYCAFSTPFGTYQFNRLPFGIACAPELFQQLTNKYFGNINNVCVYIDDILISGATKEEHDEALEKVMRTARQLNIKFNKTKFQFQKNQIKYLGLNFSQKGVEPDKERVRVITELKSPTNIKELQSILGMINYLRAFIPNMSEIVGPMRELLRKDSMWVWSKECEAAFNSLKDILAQVPTLANYDYRDSFEIQSNASQKAIGCCLFQKGRPVYYASRCLSSTEQDYAQIEKEMLAIKFSCEKFHRLIYGQKIIKVQTDHQPLISIMKKDIHRIPNNRLRRMRVYLLGYNLDVQYCPGKYMYVADLLSRNYTTHTEKTDKTLNDIVHTIEDIRIEFNNNKENEFKKATSEDIVLSKILQYLKKGWPAKIEDWGEIRHFHKIRSELVCEKDLIYYGCCLVVPQIMRKYIVNKLHETHLGTTKTIKKSKQIFFWPGMVSDITNCVSQCETCLKFSKNKIKEPLKSHSIPDYPFQKIGIDIAEINGCNYLVAMDYYSRWLEVLKLKNKTSESVIEVLKIVFSRLGVPREIVADNNPCGSQQFKDFSKKWQFTIILSSPNYPKSNGLAEKAVGIAKDMIKKATYENKDLKLFLLNYRNTPVAGLKYSPAQLMMSRELRTPSNCLNQNIFKPRVVNCSVENQLNKIKQKQWYDKNAGSEEKVFNKGEKVVIYDKFRKEWNTAEVMSKTKWPRSYLVKDGKGKILRRNTHFIKPVEQSIVEKTTKYDDIEEGEKEENTELKQKNESKENKSEQKKEKEPNLEVKQKSENTTVNKKEYYTTRVGRQIVPPKRYNNL</sequence>
<feature type="domain" description="Reverse transcriptase" evidence="3">
    <location>
        <begin position="417"/>
        <end position="594"/>
    </location>
</feature>
<dbReference type="PROSITE" id="PS50878">
    <property type="entry name" value="RT_POL"/>
    <property type="match status" value="1"/>
</dbReference>
<feature type="compositionally biased region" description="Basic and acidic residues" evidence="2">
    <location>
        <begin position="1225"/>
        <end position="1268"/>
    </location>
</feature>
<dbReference type="Gene3D" id="2.40.70.10">
    <property type="entry name" value="Acid Proteases"/>
    <property type="match status" value="1"/>
</dbReference>
<dbReference type="InterPro" id="IPR043128">
    <property type="entry name" value="Rev_trsase/Diguanyl_cyclase"/>
</dbReference>
<feature type="domain" description="Integrase catalytic" evidence="4">
    <location>
        <begin position="962"/>
        <end position="1120"/>
    </location>
</feature>
<dbReference type="SUPFAM" id="SSF50630">
    <property type="entry name" value="Acid proteases"/>
    <property type="match status" value="1"/>
</dbReference>
<dbReference type="InterPro" id="IPR021109">
    <property type="entry name" value="Peptidase_aspartic_dom_sf"/>
</dbReference>
<dbReference type="EMBL" id="CARXXK010000002">
    <property type="protein sequence ID" value="CAI6359349.1"/>
    <property type="molecule type" value="Genomic_DNA"/>
</dbReference>
<protein>
    <recommendedName>
        <fullName evidence="1">RNA-directed DNA polymerase</fullName>
        <ecNumber evidence="1">2.7.7.49</ecNumber>
    </recommendedName>
</protein>
<dbReference type="CDD" id="cd01647">
    <property type="entry name" value="RT_LTR"/>
    <property type="match status" value="1"/>
</dbReference>
<dbReference type="PANTHER" id="PTHR37984:SF7">
    <property type="entry name" value="INTEGRASE CATALYTIC DOMAIN-CONTAINING PROTEIN"/>
    <property type="match status" value="1"/>
</dbReference>
<dbReference type="SUPFAM" id="SSF56672">
    <property type="entry name" value="DNA/RNA polymerases"/>
    <property type="match status" value="1"/>
</dbReference>
<dbReference type="InterPro" id="IPR043502">
    <property type="entry name" value="DNA/RNA_pol_sf"/>
</dbReference>
<dbReference type="Pfam" id="PF00078">
    <property type="entry name" value="RVT_1"/>
    <property type="match status" value="1"/>
</dbReference>
<dbReference type="FunFam" id="3.30.420.10:FF:000063">
    <property type="entry name" value="Retrovirus-related Pol polyprotein from transposon 297-like Protein"/>
    <property type="match status" value="1"/>
</dbReference>
<dbReference type="Gene3D" id="1.10.340.70">
    <property type="match status" value="1"/>
</dbReference>
<dbReference type="PROSITE" id="PS50994">
    <property type="entry name" value="INTEGRASE"/>
    <property type="match status" value="1"/>
</dbReference>